<dbReference type="GO" id="GO:0035251">
    <property type="term" value="F:UDP-glucosyltransferase activity"/>
    <property type="evidence" value="ECO:0007669"/>
    <property type="project" value="InterPro"/>
</dbReference>
<dbReference type="Proteomes" id="UP001163823">
    <property type="component" value="Chromosome 10"/>
</dbReference>
<dbReference type="EMBL" id="JARAOO010000010">
    <property type="protein sequence ID" value="KAJ7953878.1"/>
    <property type="molecule type" value="Genomic_DNA"/>
</dbReference>
<keyword evidence="5" id="KW-1185">Reference proteome</keyword>
<sequence length="489" mass="53498">MVPPTPPPSDQFQTLETNSNTLAHVALIPSAGMGHLTPFLRLAASLVQHQYCQVSLITPHPTLSLAESELISRFCSAFPQVNHIQFHLLPFDAATANATDPFWLQFESIRRSAHLLSPLLSSVSPPLSAVICDMSLIYSVLPVTKSLSLPTYILFTTSARMLAFFSCFPIVHGFPTASENYASFDGNVLEIPGIPPLPRSSISPMLLAPNSLPAKILMEDNSILTKLNGVLINTFQGLEGETLEALNNGKVIKELPHVFPVGPFTPREFERRDQSGAALKWLDDQPADSVVYVGFGSRTALTRNQIREIGDGLLKSGCRFLWVVKDKPVDRTDEEGLDEVLGHELLDNMKEKGLVVKTWVDQVEVLSHKAVGGFVSHCGWNSVTEASYCGVRVLAWPQHGDQKINAEVVEMSGLGMWMKNWGWPGEDVVKGKEIGEAIKELMSNESLKTSAAAIKEAARKAGTGVGGGQEASFKRLINEWNKNTNYEGI</sequence>
<dbReference type="Gene3D" id="3.40.50.2000">
    <property type="entry name" value="Glycogen Phosphorylase B"/>
    <property type="match status" value="2"/>
</dbReference>
<dbReference type="InterPro" id="IPR002213">
    <property type="entry name" value="UDP_glucos_trans"/>
</dbReference>
<dbReference type="PANTHER" id="PTHR48048:SF76">
    <property type="entry name" value="UDP-GLYCOSYLTRANSFERASE 708D1-LIKE"/>
    <property type="match status" value="1"/>
</dbReference>
<dbReference type="Pfam" id="PF00201">
    <property type="entry name" value="UDPGT"/>
    <property type="match status" value="1"/>
</dbReference>
<accession>A0AAD7PFP3</accession>
<dbReference type="CDD" id="cd03784">
    <property type="entry name" value="GT1_Gtf-like"/>
    <property type="match status" value="1"/>
</dbReference>
<protein>
    <submittedName>
        <fullName evidence="4">Glycosyltransferase</fullName>
    </submittedName>
</protein>
<dbReference type="KEGG" id="qsa:O6P43_025520"/>
<gene>
    <name evidence="4" type="ORF">O6P43_025520</name>
</gene>
<dbReference type="AlphaFoldDB" id="A0AAD7PFP3"/>
<proteinExistence type="inferred from homology"/>
<comment type="caution">
    <text evidence="4">The sequence shown here is derived from an EMBL/GenBank/DDBJ whole genome shotgun (WGS) entry which is preliminary data.</text>
</comment>
<dbReference type="SUPFAM" id="SSF53756">
    <property type="entry name" value="UDP-Glycosyltransferase/glycogen phosphorylase"/>
    <property type="match status" value="1"/>
</dbReference>
<dbReference type="EMBL" id="JARAOO010000010">
    <property type="protein sequence ID" value="KAJ7953879.1"/>
    <property type="molecule type" value="Genomic_DNA"/>
</dbReference>
<comment type="similarity">
    <text evidence="1">Belongs to the UDP-glycosyltransferase family.</text>
</comment>
<keyword evidence="2" id="KW-0328">Glycosyltransferase</keyword>
<name>A0AAD7PFP3_QUISA</name>
<evidence type="ECO:0000313" key="4">
    <source>
        <dbReference type="EMBL" id="KAJ7953878.1"/>
    </source>
</evidence>
<evidence type="ECO:0000256" key="3">
    <source>
        <dbReference type="ARBA" id="ARBA00022679"/>
    </source>
</evidence>
<dbReference type="PANTHER" id="PTHR48048">
    <property type="entry name" value="GLYCOSYLTRANSFERASE"/>
    <property type="match status" value="1"/>
</dbReference>
<dbReference type="InterPro" id="IPR050481">
    <property type="entry name" value="UDP-glycosyltransf_plant"/>
</dbReference>
<evidence type="ECO:0000256" key="1">
    <source>
        <dbReference type="ARBA" id="ARBA00009995"/>
    </source>
</evidence>
<evidence type="ECO:0000313" key="5">
    <source>
        <dbReference type="Proteomes" id="UP001163823"/>
    </source>
</evidence>
<dbReference type="FunFam" id="3.40.50.2000:FF:000124">
    <property type="entry name" value="Glycosyltransferase"/>
    <property type="match status" value="1"/>
</dbReference>
<reference evidence="4" key="1">
    <citation type="journal article" date="2023" name="Science">
        <title>Elucidation of the pathway for biosynthesis of saponin adjuvants from the soapbark tree.</title>
        <authorList>
            <person name="Reed J."/>
            <person name="Orme A."/>
            <person name="El-Demerdash A."/>
            <person name="Owen C."/>
            <person name="Martin L.B.B."/>
            <person name="Misra R.C."/>
            <person name="Kikuchi S."/>
            <person name="Rejzek M."/>
            <person name="Martin A.C."/>
            <person name="Harkess A."/>
            <person name="Leebens-Mack J."/>
            <person name="Louveau T."/>
            <person name="Stephenson M.J."/>
            <person name="Osbourn A."/>
        </authorList>
    </citation>
    <scope>NUCLEOTIDE SEQUENCE</scope>
    <source>
        <strain evidence="4">S10</strain>
    </source>
</reference>
<evidence type="ECO:0000256" key="2">
    <source>
        <dbReference type="ARBA" id="ARBA00022676"/>
    </source>
</evidence>
<organism evidence="4 5">
    <name type="scientific">Quillaja saponaria</name>
    <name type="common">Soap bark tree</name>
    <dbReference type="NCBI Taxonomy" id="32244"/>
    <lineage>
        <taxon>Eukaryota</taxon>
        <taxon>Viridiplantae</taxon>
        <taxon>Streptophyta</taxon>
        <taxon>Embryophyta</taxon>
        <taxon>Tracheophyta</taxon>
        <taxon>Spermatophyta</taxon>
        <taxon>Magnoliopsida</taxon>
        <taxon>eudicotyledons</taxon>
        <taxon>Gunneridae</taxon>
        <taxon>Pentapetalae</taxon>
        <taxon>rosids</taxon>
        <taxon>fabids</taxon>
        <taxon>Fabales</taxon>
        <taxon>Quillajaceae</taxon>
        <taxon>Quillaja</taxon>
    </lineage>
</organism>
<keyword evidence="3" id="KW-0808">Transferase</keyword>